<dbReference type="FunFam" id="2.10.25.10:FF:000038">
    <property type="entry name" value="Fibrillin 2"/>
    <property type="match status" value="2"/>
</dbReference>
<feature type="domain" description="EGF-like" evidence="10">
    <location>
        <begin position="225"/>
        <end position="270"/>
    </location>
</feature>
<evidence type="ECO:0000259" key="10">
    <source>
        <dbReference type="PROSITE" id="PS50026"/>
    </source>
</evidence>
<dbReference type="InterPro" id="IPR000152">
    <property type="entry name" value="EGF-type_Asp/Asn_hydroxyl_site"/>
</dbReference>
<dbReference type="InterPro" id="IPR013032">
    <property type="entry name" value="EGF-like_CS"/>
</dbReference>
<proteinExistence type="predicted"/>
<dbReference type="PROSITE" id="PS50026">
    <property type="entry name" value="EGF_3"/>
    <property type="match status" value="9"/>
</dbReference>
<feature type="domain" description="EGF-like" evidence="10">
    <location>
        <begin position="47"/>
        <end position="96"/>
    </location>
</feature>
<evidence type="ECO:0000256" key="1">
    <source>
        <dbReference type="ARBA" id="ARBA00004613"/>
    </source>
</evidence>
<dbReference type="Gene3D" id="2.90.20.10">
    <property type="entry name" value="Plasmodium vivax P25 domain"/>
    <property type="match status" value="2"/>
</dbReference>
<evidence type="ECO:0000256" key="3">
    <source>
        <dbReference type="ARBA" id="ARBA00022536"/>
    </source>
</evidence>
<keyword evidence="5" id="KW-0677">Repeat</keyword>
<keyword evidence="6" id="KW-0106">Calcium</keyword>
<evidence type="ECO:0000256" key="4">
    <source>
        <dbReference type="ARBA" id="ARBA00022729"/>
    </source>
</evidence>
<dbReference type="GO" id="GO:0005509">
    <property type="term" value="F:calcium ion binding"/>
    <property type="evidence" value="ECO:0007669"/>
    <property type="project" value="InterPro"/>
</dbReference>
<dbReference type="CDD" id="cd00054">
    <property type="entry name" value="EGF_CA"/>
    <property type="match status" value="4"/>
</dbReference>
<dbReference type="EMBL" id="BTSX01000004">
    <property type="protein sequence ID" value="GMS93257.1"/>
    <property type="molecule type" value="Genomic_DNA"/>
</dbReference>
<dbReference type="Gene3D" id="2.10.25.10">
    <property type="entry name" value="Laminin"/>
    <property type="match status" value="9"/>
</dbReference>
<feature type="domain" description="EGF-like" evidence="10">
    <location>
        <begin position="905"/>
        <end position="946"/>
    </location>
</feature>
<comment type="caution">
    <text evidence="11">The sequence shown here is derived from an EMBL/GenBank/DDBJ whole genome shotgun (WGS) entry which is preliminary data.</text>
</comment>
<feature type="domain" description="EGF-like" evidence="10">
    <location>
        <begin position="142"/>
        <end position="179"/>
    </location>
</feature>
<dbReference type="SUPFAM" id="SSF57196">
    <property type="entry name" value="EGF/Laminin"/>
    <property type="match status" value="4"/>
</dbReference>
<evidence type="ECO:0000313" key="12">
    <source>
        <dbReference type="Proteomes" id="UP001432027"/>
    </source>
</evidence>
<evidence type="ECO:0000256" key="2">
    <source>
        <dbReference type="ARBA" id="ARBA00022525"/>
    </source>
</evidence>
<dbReference type="PROSITE" id="PS01186">
    <property type="entry name" value="EGF_2"/>
    <property type="match status" value="4"/>
</dbReference>
<keyword evidence="4" id="KW-0732">Signal</keyword>
<evidence type="ECO:0000256" key="8">
    <source>
        <dbReference type="ARBA" id="ARBA00023180"/>
    </source>
</evidence>
<organism evidence="11 12">
    <name type="scientific">Pristionchus entomophagus</name>
    <dbReference type="NCBI Taxonomy" id="358040"/>
    <lineage>
        <taxon>Eukaryota</taxon>
        <taxon>Metazoa</taxon>
        <taxon>Ecdysozoa</taxon>
        <taxon>Nematoda</taxon>
        <taxon>Chromadorea</taxon>
        <taxon>Rhabditida</taxon>
        <taxon>Rhabditina</taxon>
        <taxon>Diplogasteromorpha</taxon>
        <taxon>Diplogasteroidea</taxon>
        <taxon>Neodiplogasteridae</taxon>
        <taxon>Pristionchus</taxon>
    </lineage>
</organism>
<accession>A0AAV5TF00</accession>
<protein>
    <recommendedName>
        <fullName evidence="10">EGF-like domain-containing protein</fullName>
    </recommendedName>
</protein>
<dbReference type="SUPFAM" id="SSF57184">
    <property type="entry name" value="Growth factor receptor domain"/>
    <property type="match status" value="2"/>
</dbReference>
<comment type="subcellular location">
    <subcellularLocation>
        <location evidence="1">Secreted</location>
    </subcellularLocation>
</comment>
<feature type="domain" description="EGF-like" evidence="10">
    <location>
        <begin position="100"/>
        <end position="141"/>
    </location>
</feature>
<dbReference type="PANTHER" id="PTHR24039:SF28">
    <property type="entry name" value="EGF-LIKE DOMAIN-CONTAINING PROTEIN"/>
    <property type="match status" value="1"/>
</dbReference>
<dbReference type="FunFam" id="2.10.25.10:FF:000014">
    <property type="entry name" value="Latent-transforming growth factor beta-binding protein 3"/>
    <property type="match status" value="2"/>
</dbReference>
<dbReference type="InterPro" id="IPR049883">
    <property type="entry name" value="NOTCH1_EGF-like"/>
</dbReference>
<dbReference type="InterPro" id="IPR001881">
    <property type="entry name" value="EGF-like_Ca-bd_dom"/>
</dbReference>
<dbReference type="PANTHER" id="PTHR24039">
    <property type="entry name" value="FIBRILLIN-RELATED"/>
    <property type="match status" value="1"/>
</dbReference>
<evidence type="ECO:0000313" key="11">
    <source>
        <dbReference type="EMBL" id="GMS93257.1"/>
    </source>
</evidence>
<feature type="domain" description="EGF-like" evidence="10">
    <location>
        <begin position="609"/>
        <end position="646"/>
    </location>
</feature>
<evidence type="ECO:0000256" key="7">
    <source>
        <dbReference type="ARBA" id="ARBA00023157"/>
    </source>
</evidence>
<dbReference type="InterPro" id="IPR018097">
    <property type="entry name" value="EGF_Ca-bd_CS"/>
</dbReference>
<dbReference type="Pfam" id="PF12661">
    <property type="entry name" value="hEGF"/>
    <property type="match status" value="1"/>
</dbReference>
<dbReference type="SMART" id="SM00179">
    <property type="entry name" value="EGF_CA"/>
    <property type="match status" value="11"/>
</dbReference>
<dbReference type="InterPro" id="IPR009030">
    <property type="entry name" value="Growth_fac_rcpt_cys_sf"/>
</dbReference>
<feature type="non-terminal residue" evidence="11">
    <location>
        <position position="1"/>
    </location>
</feature>
<keyword evidence="2" id="KW-0964">Secreted</keyword>
<feature type="domain" description="EGF-like" evidence="10">
    <location>
        <begin position="468"/>
        <end position="506"/>
    </location>
</feature>
<evidence type="ECO:0000256" key="6">
    <source>
        <dbReference type="ARBA" id="ARBA00022837"/>
    </source>
</evidence>
<dbReference type="InterPro" id="IPR000742">
    <property type="entry name" value="EGF"/>
</dbReference>
<dbReference type="PROSITE" id="PS00010">
    <property type="entry name" value="ASX_HYDROXYL"/>
    <property type="match status" value="8"/>
</dbReference>
<dbReference type="Pfam" id="PF07645">
    <property type="entry name" value="EGF_CA"/>
    <property type="match status" value="9"/>
</dbReference>
<feature type="non-terminal residue" evidence="11">
    <location>
        <position position="948"/>
    </location>
</feature>
<keyword evidence="3 9" id="KW-0245">EGF-like domain</keyword>
<name>A0AAV5TF00_9BILA</name>
<dbReference type="SMART" id="SM00181">
    <property type="entry name" value="EGF"/>
    <property type="match status" value="16"/>
</dbReference>
<evidence type="ECO:0000256" key="9">
    <source>
        <dbReference type="PROSITE-ProRule" id="PRU00076"/>
    </source>
</evidence>
<comment type="caution">
    <text evidence="9">Lacks conserved residue(s) required for the propagation of feature annotation.</text>
</comment>
<keyword evidence="12" id="KW-1185">Reference proteome</keyword>
<sequence length="948" mass="105140">SNCATCKHNCHIASKCLNARQDRYILYRCAECDPELGFEGTGRSCWNINECDQNTHMCDSRASCFDKDPLYDNGMKYQCKCQEGWTRDPNGGTKCNPCIDNDECTEKPDICGPNSHCLNQPGSFRCECLEGFEKDNDNHCKDKNECLIPGICHSFSNCTNTPGSYECNCIIGFKKENAKCVPDKEYFCKDCDPKTTECKLTPTKDAYTCECKQHHHRIDARSCTPNTFCDKADKNNCAPADRATCTDLPDGSGFNCTCKEGYEGDGRVCEAINICDRKRPCTFISNTNCEADKKNPKEKYTCVCREGFVRQLAEQDNDKAPCFDKNSNVVNNCTLCDNDTESCEAVVGDKSGALQACACKTGYGIGANGRCFDKDECSPPATHNCDPECALCINKIHHKDKSYFKCEVQKGWTGAGTVGTCQDVDECSLEGKNPCDGQNRECHNTRGSFKCPCVPGFREIPGVKDCVDDDECARGNFTCNDFSFCKNTIGSYECVCQNGFKEVGRDDKGKPKCQDIDECKEGRNASGIENIACPERTNCINTIGSYECPCQAGYRRNVLGECIDINECTERLDNCDVLTTLCNNTQGTFSCDCKHGYENIESSNTTCQNINECTSKTKPHKCNPNSSCRDLPGSYECKCDANYEPEPDSHPMRPFCKRIDVCQTMKNKDCMCICQNIDTAPFYKCKCQTGSINYNDTQCITPGYCETDKNGNKGEFPCPQHSTCVNKRCECDRNYDWVNVAGPLTIEKIKARKGCKPESWCEKYKCPPRAMCRDTGAGVGECYCPNGFIMDDTLGECIDVNECYNKTITCPANSKCNNLVGSYKCECDDGYTNTNTDKDTKLAQPVCKPIKYCGLKLDNCTMYKNSVCRETKPFYECDCKRGYERNQTAGPCPAAQLAKPNPCVDINECTSGGAECDKNARCINSPGSYKCACNDGYFGPGGKKCFGK</sequence>
<feature type="domain" description="EGF-like" evidence="10">
    <location>
        <begin position="799"/>
        <end position="837"/>
    </location>
</feature>
<dbReference type="GO" id="GO:0005576">
    <property type="term" value="C:extracellular region"/>
    <property type="evidence" value="ECO:0007669"/>
    <property type="project" value="UniProtKB-SubCell"/>
</dbReference>
<keyword evidence="8" id="KW-0325">Glycoprotein</keyword>
<dbReference type="Proteomes" id="UP001432027">
    <property type="component" value="Unassembled WGS sequence"/>
</dbReference>
<dbReference type="PROSITE" id="PS01187">
    <property type="entry name" value="EGF_CA"/>
    <property type="match status" value="5"/>
</dbReference>
<gene>
    <name evidence="11" type="ORF">PENTCL1PPCAC_15432</name>
</gene>
<feature type="domain" description="EGF-like" evidence="10">
    <location>
        <begin position="423"/>
        <end position="467"/>
    </location>
</feature>
<evidence type="ECO:0000256" key="5">
    <source>
        <dbReference type="ARBA" id="ARBA00022737"/>
    </source>
</evidence>
<keyword evidence="7" id="KW-1015">Disulfide bond</keyword>
<dbReference type="AlphaFoldDB" id="A0AAV5TF00"/>
<reference evidence="11" key="1">
    <citation type="submission" date="2023-10" db="EMBL/GenBank/DDBJ databases">
        <title>Genome assembly of Pristionchus species.</title>
        <authorList>
            <person name="Yoshida K."/>
            <person name="Sommer R.J."/>
        </authorList>
    </citation>
    <scope>NUCLEOTIDE SEQUENCE</scope>
    <source>
        <strain evidence="11">RS0144</strain>
    </source>
</reference>